<dbReference type="PANTHER" id="PTHR22736">
    <property type="entry name" value="COILED-COIL DOMAIN-CONTAINING PROTEIN 66"/>
    <property type="match status" value="1"/>
</dbReference>
<dbReference type="OrthoDB" id="10042846at2759"/>
<feature type="compositionally biased region" description="Basic and acidic residues" evidence="1">
    <location>
        <begin position="544"/>
        <end position="555"/>
    </location>
</feature>
<organism evidence="3 4">
    <name type="scientific">Takifugu rubripes</name>
    <name type="common">Japanese pufferfish</name>
    <name type="synonym">Fugu rubripes</name>
    <dbReference type="NCBI Taxonomy" id="31033"/>
    <lineage>
        <taxon>Eukaryota</taxon>
        <taxon>Metazoa</taxon>
        <taxon>Chordata</taxon>
        <taxon>Craniata</taxon>
        <taxon>Vertebrata</taxon>
        <taxon>Euteleostomi</taxon>
        <taxon>Actinopterygii</taxon>
        <taxon>Neopterygii</taxon>
        <taxon>Teleostei</taxon>
        <taxon>Neoteleostei</taxon>
        <taxon>Acanthomorphata</taxon>
        <taxon>Eupercaria</taxon>
        <taxon>Tetraodontiformes</taxon>
        <taxon>Tetradontoidea</taxon>
        <taxon>Tetraodontidae</taxon>
        <taxon>Takifugu</taxon>
    </lineage>
</organism>
<feature type="compositionally biased region" description="Basic and acidic residues" evidence="1">
    <location>
        <begin position="701"/>
        <end position="712"/>
    </location>
</feature>
<dbReference type="PANTHER" id="PTHR22736:SF2">
    <property type="entry name" value="COILED-COIL DOMAIN-CONTAINING PROTEIN 66"/>
    <property type="match status" value="1"/>
</dbReference>
<feature type="region of interest" description="Disordered" evidence="1">
    <location>
        <begin position="264"/>
        <end position="294"/>
    </location>
</feature>
<feature type="region of interest" description="Disordered" evidence="1">
    <location>
        <begin position="28"/>
        <end position="47"/>
    </location>
</feature>
<dbReference type="InterPro" id="IPR039183">
    <property type="entry name" value="CCD66"/>
</dbReference>
<dbReference type="CTD" id="285331"/>
<dbReference type="GeneTree" id="ENSGT00390000012411"/>
<dbReference type="InterPro" id="IPR040467">
    <property type="entry name" value="CCDC66_dom"/>
</dbReference>
<feature type="compositionally biased region" description="Basic and acidic residues" evidence="1">
    <location>
        <begin position="503"/>
        <end position="513"/>
    </location>
</feature>
<reference evidence="3" key="3">
    <citation type="submission" date="2025-09" db="UniProtKB">
        <authorList>
            <consortium name="Ensembl"/>
        </authorList>
    </citation>
    <scope>IDENTIFICATION</scope>
</reference>
<dbReference type="KEGG" id="tru:101061821"/>
<feature type="region of interest" description="Disordered" evidence="1">
    <location>
        <begin position="333"/>
        <end position="353"/>
    </location>
</feature>
<dbReference type="Proteomes" id="UP000005226">
    <property type="component" value="Chromosome 19"/>
</dbReference>
<feature type="compositionally biased region" description="Pro residues" evidence="1">
    <location>
        <begin position="738"/>
        <end position="747"/>
    </location>
</feature>
<keyword evidence="4" id="KW-1185">Reference proteome</keyword>
<feature type="compositionally biased region" description="Basic and acidic residues" evidence="1">
    <location>
        <begin position="618"/>
        <end position="633"/>
    </location>
</feature>
<accession>A0A3B5K135</accession>
<dbReference type="GO" id="GO:0060271">
    <property type="term" value="P:cilium assembly"/>
    <property type="evidence" value="ECO:0007669"/>
    <property type="project" value="TreeGrafter"/>
</dbReference>
<evidence type="ECO:0000313" key="3">
    <source>
        <dbReference type="Ensembl" id="ENSTRUP00000051201.2"/>
    </source>
</evidence>
<dbReference type="GeneID" id="101061821"/>
<evidence type="ECO:0000313" key="4">
    <source>
        <dbReference type="Proteomes" id="UP000005226"/>
    </source>
</evidence>
<reference evidence="3 4" key="1">
    <citation type="journal article" date="2011" name="Genome Biol. Evol.">
        <title>Integration of the genetic map and genome assembly of fugu facilitates insights into distinct features of genome evolution in teleosts and mammals.</title>
        <authorList>
            <person name="Kai W."/>
            <person name="Kikuchi K."/>
            <person name="Tohari S."/>
            <person name="Chew A.K."/>
            <person name="Tay A."/>
            <person name="Fujiwara A."/>
            <person name="Hosoya S."/>
            <person name="Suetake H."/>
            <person name="Naruse K."/>
            <person name="Brenner S."/>
            <person name="Suzuki Y."/>
            <person name="Venkatesh B."/>
        </authorList>
    </citation>
    <scope>NUCLEOTIDE SEQUENCE [LARGE SCALE GENOMIC DNA]</scope>
</reference>
<feature type="region of interest" description="Disordered" evidence="1">
    <location>
        <begin position="445"/>
        <end position="488"/>
    </location>
</feature>
<dbReference type="RefSeq" id="XP_011615746.2">
    <property type="nucleotide sequence ID" value="XM_011617444.2"/>
</dbReference>
<gene>
    <name evidence="3" type="primary">ccdc66</name>
</gene>
<dbReference type="GO" id="GO:0008017">
    <property type="term" value="F:microtubule binding"/>
    <property type="evidence" value="ECO:0007669"/>
    <property type="project" value="TreeGrafter"/>
</dbReference>
<dbReference type="GO" id="GO:0005874">
    <property type="term" value="C:microtubule"/>
    <property type="evidence" value="ECO:0007669"/>
    <property type="project" value="TreeGrafter"/>
</dbReference>
<sequence>MNLGDGLLFELENGKPKVILLSTGVEKNASKLSSRPRPANVLSTRQPSCVEKVQGEEFSAQPQSRRYREVKSKTGGVAASSAFSSTAATATARRSTAMTLTKPQEQAKEGWERILSNGRSDGHNHREKTGHLQKGETVADATMGVLDSLALKDLTAEQLQHLLNIVETTCCQGPSESHHTRGNQTDSGCVSPVTDGGGVERRLDQDGEEGELTDGCHATVSSLGQNRSLPGGLFGWLDERPSASRAAISSKKAQWRRELDEQVAQKQQTHWSAPLRAQHPGPHAEEECVSHKEQPAALRSNLRLGVITPIEEALSFKRREEQKRRWLEELDKQREETTERRRREKQLQSQPEDHELWASHFDSLQRKPPVPVLLPTAPTPAPLQGVEQREWEATSRLSLLSEAMSTCGGESVRVAAVDTTSGNPARTSYLRSMTALLDPAQLEERERRRMKQAEQQRAIEAQVEEKRRHREREEAMKRKEEEEEERRLSLEREMLEKRYELDRLKERQAHRSQPEVQPSEGRGEETVGRTPDPDGELCSCRISACRDADGPEKVRSSARTYRDTAVQTEATLRLPLTGDGVPAPAAAPAANRKNQTGKRGKENICLQGEGADPYEPFARTEQRKEARRPEWNTHRPSQQFVPASERYAASAQKNRQERRLKRQAELLALQGRSCPSRSGCTPYQEPQPCPTSRQGRGSPTRKVDAASREHSSTADAHGTRSRAAAVPVGTHRHQSRQDPPPATPPLPGVGFIPYVRTHEVFNLDPLEPDDIPPPRAQAEATPAPSHRDPPLLPELIHGAHNHQETLRSLAQLRRGLLQKQRELERDLSPVLKHFENKPR</sequence>
<dbReference type="AlphaFoldDB" id="A0A3B5K135"/>
<dbReference type="OMA" id="MKSNLVC"/>
<dbReference type="InParanoid" id="A0A3B5K135"/>
<name>A0A3B5K135_TAKRU</name>
<protein>
    <recommendedName>
        <fullName evidence="2">CCDC66 domain-containing protein</fullName>
    </recommendedName>
</protein>
<evidence type="ECO:0000259" key="2">
    <source>
        <dbReference type="Pfam" id="PF15236"/>
    </source>
</evidence>
<evidence type="ECO:0000256" key="1">
    <source>
        <dbReference type="SAM" id="MobiDB-lite"/>
    </source>
</evidence>
<feature type="region of interest" description="Disordered" evidence="1">
    <location>
        <begin position="503"/>
        <end position="659"/>
    </location>
</feature>
<feature type="compositionally biased region" description="Basic and acidic residues" evidence="1">
    <location>
        <begin position="282"/>
        <end position="294"/>
    </location>
</feature>
<dbReference type="GO" id="GO:0005929">
    <property type="term" value="C:cilium"/>
    <property type="evidence" value="ECO:0007669"/>
    <property type="project" value="TreeGrafter"/>
</dbReference>
<feature type="compositionally biased region" description="Basic and acidic residues" evidence="1">
    <location>
        <begin position="445"/>
        <end position="454"/>
    </location>
</feature>
<feature type="region of interest" description="Disordered" evidence="1">
    <location>
        <begin position="673"/>
        <end position="749"/>
    </location>
</feature>
<feature type="domain" description="CCDC66" evidence="2">
    <location>
        <begin position="410"/>
        <end position="508"/>
    </location>
</feature>
<dbReference type="Pfam" id="PF15236">
    <property type="entry name" value="CCDC66"/>
    <property type="match status" value="1"/>
</dbReference>
<feature type="region of interest" description="Disordered" evidence="1">
    <location>
        <begin position="767"/>
        <end position="800"/>
    </location>
</feature>
<reference evidence="3" key="2">
    <citation type="submission" date="2025-08" db="UniProtKB">
        <authorList>
            <consortium name="Ensembl"/>
        </authorList>
    </citation>
    <scope>IDENTIFICATION</scope>
</reference>
<proteinExistence type="predicted"/>
<dbReference type="Ensembl" id="ENSTRUT00000049258.2">
    <property type="protein sequence ID" value="ENSTRUP00000051201.2"/>
    <property type="gene ID" value="ENSTRUG00000020276.2"/>
</dbReference>
<feature type="compositionally biased region" description="Basic and acidic residues" evidence="1">
    <location>
        <begin position="463"/>
        <end position="488"/>
    </location>
</feature>
<dbReference type="STRING" id="31033.ENSTRUP00000051201"/>
<feature type="region of interest" description="Disordered" evidence="1">
    <location>
        <begin position="176"/>
        <end position="196"/>
    </location>
</feature>